<feature type="domain" description="Calcineurin-like phosphoesterase" evidence="5">
    <location>
        <begin position="4"/>
        <end position="237"/>
    </location>
</feature>
<dbReference type="InterPro" id="IPR050535">
    <property type="entry name" value="DNA_Repair-Maintenance_Comp"/>
</dbReference>
<keyword evidence="3 4" id="KW-0269">Exonuclease</keyword>
<sequence length="422" mass="47343">MTALRLVHFADLHLGIELHGSPDPTTGLSSRVQDFLRAFDAVIDYAVSERVDAVLFAGDAFKNRDPNPTLQRAFAERIRRLTEAAIPTVLLVGNHDLPIAQSRATPMDIYQALGIPGIYVARDIRCLLIPLREGQLQVVTLPWIPLNRSLANDEIRSLDREEIERRFRLAVSLGVQEALKELDPAIPAVFLGHLSLEGAKVGGERSIMLGLDPFFSTVELGLHDSPLDYVALGHIHRHQVVAGRPPVVYAGSLERVDFGEEDEPKGFMVVEIGPGRYPEREVKWEFRPVPARSFYTLRVKVSGEEPMASIARAIERNARAISGAIVRVFLELEPEQADLIRLNDVRRALQEHGAAHVAAIVRETDRMTRPRVEIRPEEATDPVTMLQRWVDLHDLPDDRKRQIIERGRELIQRARETSASSS</sequence>
<evidence type="ECO:0000259" key="5">
    <source>
        <dbReference type="Pfam" id="PF00149"/>
    </source>
</evidence>
<comment type="subunit">
    <text evidence="4">Heterodimer of SbcC and SbcD.</text>
</comment>
<dbReference type="CDD" id="cd00840">
    <property type="entry name" value="MPP_Mre11_N"/>
    <property type="match status" value="1"/>
</dbReference>
<dbReference type="InterPro" id="IPR029052">
    <property type="entry name" value="Metallo-depent_PP-like"/>
</dbReference>
<name>A0A831WZZ5_9BACT</name>
<evidence type="ECO:0000256" key="2">
    <source>
        <dbReference type="ARBA" id="ARBA00022801"/>
    </source>
</evidence>
<dbReference type="EMBL" id="DSIY01000136">
    <property type="protein sequence ID" value="HEG90894.1"/>
    <property type="molecule type" value="Genomic_DNA"/>
</dbReference>
<evidence type="ECO:0000256" key="1">
    <source>
        <dbReference type="ARBA" id="ARBA00022722"/>
    </source>
</evidence>
<reference evidence="6" key="1">
    <citation type="journal article" date="2020" name="mSystems">
        <title>Genome- and Community-Level Interaction Insights into Carbon Utilization and Element Cycling Functions of Hydrothermarchaeota in Hydrothermal Sediment.</title>
        <authorList>
            <person name="Zhou Z."/>
            <person name="Liu Y."/>
            <person name="Xu W."/>
            <person name="Pan J."/>
            <person name="Luo Z.H."/>
            <person name="Li M."/>
        </authorList>
    </citation>
    <scope>NUCLEOTIDE SEQUENCE [LARGE SCALE GENOMIC DNA]</scope>
    <source>
        <strain evidence="6">SpSt-210</strain>
    </source>
</reference>
<protein>
    <recommendedName>
        <fullName evidence="4">Nuclease SbcCD subunit D</fullName>
    </recommendedName>
</protein>
<comment type="caution">
    <text evidence="6">The sequence shown here is derived from an EMBL/GenBank/DDBJ whole genome shotgun (WGS) entry which is preliminary data.</text>
</comment>
<keyword evidence="4" id="KW-0233">DNA recombination</keyword>
<dbReference type="InterPro" id="IPR041796">
    <property type="entry name" value="Mre11_N"/>
</dbReference>
<keyword evidence="4" id="KW-0235">DNA replication</keyword>
<dbReference type="GO" id="GO:0008408">
    <property type="term" value="F:3'-5' exonuclease activity"/>
    <property type="evidence" value="ECO:0007669"/>
    <property type="project" value="InterPro"/>
</dbReference>
<comment type="similarity">
    <text evidence="4">Belongs to the SbcD family.</text>
</comment>
<comment type="function">
    <text evidence="4">SbcCD cleaves DNA hairpin structures. These structures can inhibit DNA replication and are intermediates in certain DNA recombination reactions. The complex acts as a 3'-&gt;5' double strand exonuclease that can open hairpins. It also has a 5' single-strand endonuclease activity.</text>
</comment>
<accession>A0A831WZZ5</accession>
<proteinExistence type="inferred from homology"/>
<dbReference type="InterPro" id="IPR004843">
    <property type="entry name" value="Calcineurin-like_PHP"/>
</dbReference>
<dbReference type="InterPro" id="IPR004593">
    <property type="entry name" value="SbcD"/>
</dbReference>
<keyword evidence="4" id="KW-0255">Endonuclease</keyword>
<evidence type="ECO:0000313" key="6">
    <source>
        <dbReference type="EMBL" id="HEG90894.1"/>
    </source>
</evidence>
<dbReference type="GO" id="GO:0004519">
    <property type="term" value="F:endonuclease activity"/>
    <property type="evidence" value="ECO:0007669"/>
    <property type="project" value="UniProtKB-KW"/>
</dbReference>
<keyword evidence="2 4" id="KW-0378">Hydrolase</keyword>
<evidence type="ECO:0000256" key="3">
    <source>
        <dbReference type="ARBA" id="ARBA00022839"/>
    </source>
</evidence>
<gene>
    <name evidence="4" type="primary">sbcD</name>
    <name evidence="6" type="ORF">ENP34_05580</name>
</gene>
<dbReference type="AlphaFoldDB" id="A0A831WZZ5"/>
<evidence type="ECO:0000256" key="4">
    <source>
        <dbReference type="RuleBase" id="RU363069"/>
    </source>
</evidence>
<dbReference type="Pfam" id="PF00149">
    <property type="entry name" value="Metallophos"/>
    <property type="match status" value="1"/>
</dbReference>
<dbReference type="NCBIfam" id="TIGR00619">
    <property type="entry name" value="sbcd"/>
    <property type="match status" value="1"/>
</dbReference>
<keyword evidence="1 4" id="KW-0540">Nuclease</keyword>
<dbReference type="Gene3D" id="3.60.21.10">
    <property type="match status" value="1"/>
</dbReference>
<dbReference type="SUPFAM" id="SSF56300">
    <property type="entry name" value="Metallo-dependent phosphatases"/>
    <property type="match status" value="1"/>
</dbReference>
<dbReference type="GO" id="GO:0006310">
    <property type="term" value="P:DNA recombination"/>
    <property type="evidence" value="ECO:0007669"/>
    <property type="project" value="UniProtKB-KW"/>
</dbReference>
<organism evidence="6">
    <name type="scientific">Thermorudis peleae</name>
    <dbReference type="NCBI Taxonomy" id="1382356"/>
    <lineage>
        <taxon>Bacteria</taxon>
        <taxon>Pseudomonadati</taxon>
        <taxon>Thermomicrobiota</taxon>
        <taxon>Thermomicrobia</taxon>
        <taxon>Thermomicrobia incertae sedis</taxon>
        <taxon>Thermorudis</taxon>
    </lineage>
</organism>
<dbReference type="GO" id="GO:0006260">
    <property type="term" value="P:DNA replication"/>
    <property type="evidence" value="ECO:0007669"/>
    <property type="project" value="UniProtKB-KW"/>
</dbReference>
<dbReference type="PANTHER" id="PTHR30337:SF0">
    <property type="entry name" value="NUCLEASE SBCCD SUBUNIT D"/>
    <property type="match status" value="1"/>
</dbReference>
<dbReference type="PANTHER" id="PTHR30337">
    <property type="entry name" value="COMPONENT OF ATP-DEPENDENT DSDNA EXONUCLEASE"/>
    <property type="match status" value="1"/>
</dbReference>